<accession>A0ABW0FTG2</accession>
<name>A0ABW0FTG2_9CAUL</name>
<proteinExistence type="predicted"/>
<evidence type="ECO:0000313" key="1">
    <source>
        <dbReference type="EMBL" id="MFC5345020.1"/>
    </source>
</evidence>
<organism evidence="1 2">
    <name type="scientific">Brevundimonas staleyi</name>
    <dbReference type="NCBI Taxonomy" id="74326"/>
    <lineage>
        <taxon>Bacteria</taxon>
        <taxon>Pseudomonadati</taxon>
        <taxon>Pseudomonadota</taxon>
        <taxon>Alphaproteobacteria</taxon>
        <taxon>Caulobacterales</taxon>
        <taxon>Caulobacteraceae</taxon>
        <taxon>Brevundimonas</taxon>
    </lineage>
</organism>
<gene>
    <name evidence="1" type="ORF">ACFPIE_13930</name>
</gene>
<sequence>MTDVLNEDHGRKIVARKSFSNEAVWLPMLGVYHLNAGQPLIRGLTFTECVIEGPALVGIIDGVSFEGCNMGVATDPASLFYKAQGSVLVGTVAFADTKFIRCRFVQVAFTGHAESLDQMAADLISARAEVTGNPG</sequence>
<reference evidence="2" key="1">
    <citation type="journal article" date="2019" name="Int. J. Syst. Evol. Microbiol.">
        <title>The Global Catalogue of Microorganisms (GCM) 10K type strain sequencing project: providing services to taxonomists for standard genome sequencing and annotation.</title>
        <authorList>
            <consortium name="The Broad Institute Genomics Platform"/>
            <consortium name="The Broad Institute Genome Sequencing Center for Infectious Disease"/>
            <person name="Wu L."/>
            <person name="Ma J."/>
        </authorList>
    </citation>
    <scope>NUCLEOTIDE SEQUENCE [LARGE SCALE GENOMIC DNA]</scope>
    <source>
        <strain evidence="2">JCM 12125</strain>
    </source>
</reference>
<evidence type="ECO:0008006" key="3">
    <source>
        <dbReference type="Google" id="ProtNLM"/>
    </source>
</evidence>
<dbReference type="Proteomes" id="UP001596152">
    <property type="component" value="Unassembled WGS sequence"/>
</dbReference>
<protein>
    <recommendedName>
        <fullName evidence="3">PilZ domain-containing protein</fullName>
    </recommendedName>
</protein>
<comment type="caution">
    <text evidence="1">The sequence shown here is derived from an EMBL/GenBank/DDBJ whole genome shotgun (WGS) entry which is preliminary data.</text>
</comment>
<dbReference type="RefSeq" id="WP_374038102.1">
    <property type="nucleotide sequence ID" value="NZ_CP169082.1"/>
</dbReference>
<keyword evidence="2" id="KW-1185">Reference proteome</keyword>
<evidence type="ECO:0000313" key="2">
    <source>
        <dbReference type="Proteomes" id="UP001596152"/>
    </source>
</evidence>
<dbReference type="EMBL" id="JBHSLF010000025">
    <property type="protein sequence ID" value="MFC5345020.1"/>
    <property type="molecule type" value="Genomic_DNA"/>
</dbReference>